<name>C7R4Z1_JONDD</name>
<protein>
    <submittedName>
        <fullName evidence="1">Uncharacterized protein</fullName>
    </submittedName>
</protein>
<dbReference type="RefSeq" id="WP_015771789.1">
    <property type="nucleotide sequence ID" value="NC_013174.1"/>
</dbReference>
<sequence>MALMPKIKQLLQRTTTASTVGRRRETLHPAKNVIQEDALRAMLAEDPNNEHAFLALVDVVGRNCAQDPTDDVDPRTAEIDLTDSAAREEKYTMSLWALAEEYAGHPKAWYPLIQLAHLSLPDNPEDANRRLTAAVSRDETGAALAAALRLLRDNDLAAEAYLLGVGHWIARQHVPEAGIEVVRASLEAGKHAEAQRYLEELLDHVSEADVAAYDPTLSADVQSRLARS</sequence>
<dbReference type="AlphaFoldDB" id="C7R4Z1"/>
<keyword evidence="2" id="KW-1185">Reference proteome</keyword>
<evidence type="ECO:0000313" key="1">
    <source>
        <dbReference type="EMBL" id="ACV09161.1"/>
    </source>
</evidence>
<reference evidence="1 2" key="1">
    <citation type="journal article" date="2009" name="Stand. Genomic Sci.">
        <title>Complete genome sequence of Jonesia denitrificans type strain (Prevot 55134).</title>
        <authorList>
            <person name="Pukall R."/>
            <person name="Gehrich-Schroter G."/>
            <person name="Lapidus A."/>
            <person name="Nolan M."/>
            <person name="Glavina Del Rio T."/>
            <person name="Lucas S."/>
            <person name="Chen F."/>
            <person name="Tice H."/>
            <person name="Pitluck S."/>
            <person name="Cheng J.F."/>
            <person name="Copeland A."/>
            <person name="Saunders E."/>
            <person name="Brettin T."/>
            <person name="Detter J.C."/>
            <person name="Bruce D."/>
            <person name="Goodwin L."/>
            <person name="Pati A."/>
            <person name="Ivanova N."/>
            <person name="Mavromatis K."/>
            <person name="Ovchinnikova G."/>
            <person name="Chen A."/>
            <person name="Palaniappan K."/>
            <person name="Land M."/>
            <person name="Hauser L."/>
            <person name="Chang Y.J."/>
            <person name="Jeffries C.D."/>
            <person name="Chain P."/>
            <person name="Goker M."/>
            <person name="Bristow J."/>
            <person name="Eisen J.A."/>
            <person name="Markowitz V."/>
            <person name="Hugenholtz P."/>
            <person name="Kyrpides N.C."/>
            <person name="Klenk H.P."/>
            <person name="Han C."/>
        </authorList>
    </citation>
    <scope>NUCLEOTIDE SEQUENCE [LARGE SCALE GENOMIC DNA]</scope>
    <source>
        <strain evidence="2">ATCC 14870 / DSM 20603 / BCRC 15368 / CIP 55.134 / JCM 11481 / NBRC 15587 / NCTC 10816 / Prevot 55134</strain>
    </source>
</reference>
<dbReference type="KEGG" id="jde:Jden_1513"/>
<organism evidence="1 2">
    <name type="scientific">Jonesia denitrificans (strain ATCC 14870 / DSM 20603 / BCRC 15368 / CIP 55.134 / JCM 11481 / NBRC 15587 / NCTC 10816 / Prevot 55134)</name>
    <name type="common">Listeria denitrificans</name>
    <dbReference type="NCBI Taxonomy" id="471856"/>
    <lineage>
        <taxon>Bacteria</taxon>
        <taxon>Bacillati</taxon>
        <taxon>Actinomycetota</taxon>
        <taxon>Actinomycetes</taxon>
        <taxon>Micrococcales</taxon>
        <taxon>Jonesiaceae</taxon>
        <taxon>Jonesia</taxon>
    </lineage>
</organism>
<dbReference type="OrthoDB" id="3266723at2"/>
<dbReference type="EMBL" id="CP001706">
    <property type="protein sequence ID" value="ACV09161.1"/>
    <property type="molecule type" value="Genomic_DNA"/>
</dbReference>
<dbReference type="eggNOG" id="ENOG5031RRW">
    <property type="taxonomic scope" value="Bacteria"/>
</dbReference>
<evidence type="ECO:0000313" key="2">
    <source>
        <dbReference type="Proteomes" id="UP000000628"/>
    </source>
</evidence>
<gene>
    <name evidence="1" type="ordered locus">Jden_1513</name>
</gene>
<dbReference type="HOGENOM" id="CLU_106243_0_0_11"/>
<dbReference type="Proteomes" id="UP000000628">
    <property type="component" value="Chromosome"/>
</dbReference>
<accession>C7R4Z1</accession>
<proteinExistence type="predicted"/>